<evidence type="ECO:0000313" key="16">
    <source>
        <dbReference type="EMBL" id="TLP56125.1"/>
    </source>
</evidence>
<dbReference type="HAMAP" id="MF_00176">
    <property type="entry name" value="Ser_tRNA_synth_type1"/>
    <property type="match status" value="1"/>
</dbReference>
<gene>
    <name evidence="12 16" type="primary">serS</name>
    <name evidence="16" type="ORF">FEM01_19265</name>
</gene>
<comment type="similarity">
    <text evidence="3 12">Belongs to the class-II aminoacyl-tRNA synthetase family. Type-1 seryl-tRNA synthetase subfamily.</text>
</comment>
<evidence type="ECO:0000256" key="5">
    <source>
        <dbReference type="ARBA" id="ARBA00022598"/>
    </source>
</evidence>
<sequence length="426" mass="46987">MLDSKLLRGQLQEVADRLASRGFSLDVARIESLEERRKAVQTRTEQLQAERNARSKSIGQAKAKGEDIVPLMADVERMANELAAGKTELDAIQAELDGILLTIPNLPDASVPVGASEDDNVEVRRWGTPKAFDFEIKDHVALGEISGGLDFEAAAKLSGARFAVLRGPIARLHRALAQFMINLHTGEHGYEEAYTPYLVQAPALQGTGQLPKFEEDLFKISREGEADFYLIPTAEVSLTNLVAEQILDAKQLPIKYVAHTPCFRSEAGASGRDTRGMIRQHQFDKVEMVQVVEPSKSMEALEGLTANAERVLQLLELPYRVLALCTGDMGFGAVKTYDLEVWVPSQDKYREISSCSNCGDFQARRMQARWRNPETGKPELVHTLNGSGLAVGRTLVAVLENYQQADGSIRVPDVLKPYMGGLEVIR</sequence>
<comment type="subunit">
    <text evidence="12">Homodimer. The tRNA molecule binds across the dimer.</text>
</comment>
<dbReference type="PRINTS" id="PR00981">
    <property type="entry name" value="TRNASYNTHSER"/>
</dbReference>
<comment type="catalytic activity">
    <reaction evidence="10 12">
        <text>tRNA(Sec) + L-serine + ATP = L-seryl-tRNA(Sec) + AMP + diphosphate + H(+)</text>
        <dbReference type="Rhea" id="RHEA:42580"/>
        <dbReference type="Rhea" id="RHEA-COMP:9742"/>
        <dbReference type="Rhea" id="RHEA-COMP:10128"/>
        <dbReference type="ChEBI" id="CHEBI:15378"/>
        <dbReference type="ChEBI" id="CHEBI:30616"/>
        <dbReference type="ChEBI" id="CHEBI:33019"/>
        <dbReference type="ChEBI" id="CHEBI:33384"/>
        <dbReference type="ChEBI" id="CHEBI:78442"/>
        <dbReference type="ChEBI" id="CHEBI:78533"/>
        <dbReference type="ChEBI" id="CHEBI:456215"/>
        <dbReference type="EC" id="6.1.1.11"/>
    </reaction>
</comment>
<dbReference type="Pfam" id="PF00587">
    <property type="entry name" value="tRNA-synt_2b"/>
    <property type="match status" value="1"/>
</dbReference>
<dbReference type="OrthoDB" id="9804647at2"/>
<feature type="binding site" evidence="12 14">
    <location>
        <begin position="264"/>
        <end position="266"/>
    </location>
    <ligand>
        <name>ATP</name>
        <dbReference type="ChEBI" id="CHEBI:30616"/>
    </ligand>
</feature>
<organism evidence="16 17">
    <name type="scientific">Pseudomonas mosselii</name>
    <dbReference type="NCBI Taxonomy" id="78327"/>
    <lineage>
        <taxon>Bacteria</taxon>
        <taxon>Pseudomonadati</taxon>
        <taxon>Pseudomonadota</taxon>
        <taxon>Gammaproteobacteria</taxon>
        <taxon>Pseudomonadales</taxon>
        <taxon>Pseudomonadaceae</taxon>
        <taxon>Pseudomonas</taxon>
    </lineage>
</organism>
<dbReference type="InterPro" id="IPR015866">
    <property type="entry name" value="Ser-tRNA-synth_1_N"/>
</dbReference>
<evidence type="ECO:0000256" key="6">
    <source>
        <dbReference type="ARBA" id="ARBA00022741"/>
    </source>
</evidence>
<dbReference type="Gene3D" id="3.30.930.10">
    <property type="entry name" value="Bira Bifunctional Protein, Domain 2"/>
    <property type="match status" value="1"/>
</dbReference>
<evidence type="ECO:0000256" key="12">
    <source>
        <dbReference type="HAMAP-Rule" id="MF_00176"/>
    </source>
</evidence>
<evidence type="ECO:0000256" key="7">
    <source>
        <dbReference type="ARBA" id="ARBA00022840"/>
    </source>
</evidence>
<comment type="domain">
    <text evidence="12">Consists of two distinct domains, a catalytic core and a N-terminal extension that is involved in tRNA binding.</text>
</comment>
<evidence type="ECO:0000259" key="15">
    <source>
        <dbReference type="PROSITE" id="PS50862"/>
    </source>
</evidence>
<dbReference type="PROSITE" id="PS50862">
    <property type="entry name" value="AA_TRNA_LIGASE_II"/>
    <property type="match status" value="1"/>
</dbReference>
<dbReference type="NCBIfam" id="TIGR00414">
    <property type="entry name" value="serS"/>
    <property type="match status" value="1"/>
</dbReference>
<evidence type="ECO:0000256" key="8">
    <source>
        <dbReference type="ARBA" id="ARBA00022917"/>
    </source>
</evidence>
<proteinExistence type="inferred from homology"/>
<dbReference type="Proteomes" id="UP000309819">
    <property type="component" value="Unassembled WGS sequence"/>
</dbReference>
<dbReference type="InterPro" id="IPR010978">
    <property type="entry name" value="tRNA-bd_arm"/>
</dbReference>
<feature type="binding site" evidence="12">
    <location>
        <position position="387"/>
    </location>
    <ligand>
        <name>L-serine</name>
        <dbReference type="ChEBI" id="CHEBI:33384"/>
    </ligand>
</feature>
<evidence type="ECO:0000256" key="10">
    <source>
        <dbReference type="ARBA" id="ARBA00047929"/>
    </source>
</evidence>
<dbReference type="UniPathway" id="UPA00906">
    <property type="reaction ID" value="UER00895"/>
</dbReference>
<reference evidence="16 17" key="1">
    <citation type="submission" date="2019-05" db="EMBL/GenBank/DDBJ databases">
        <title>Pseudomonas sp. SC006 isolated from lettuce that can produce HBGAs.</title>
        <authorList>
            <person name="Wang D."/>
            <person name="Liao N."/>
            <person name="Liu D."/>
            <person name="Zhang Z."/>
            <person name="Zou S."/>
        </authorList>
    </citation>
    <scope>NUCLEOTIDE SEQUENCE [LARGE SCALE GENOMIC DNA]</scope>
    <source>
        <strain evidence="16 17">SC006</strain>
    </source>
</reference>
<keyword evidence="6 12" id="KW-0547">Nucleotide-binding</keyword>
<feature type="binding site" evidence="13">
    <location>
        <position position="233"/>
    </location>
    <ligand>
        <name>L-serine</name>
        <dbReference type="ChEBI" id="CHEBI:33384"/>
    </ligand>
</feature>
<dbReference type="PIRSF" id="PIRSF001529">
    <property type="entry name" value="Ser-tRNA-synth_IIa"/>
    <property type="match status" value="1"/>
</dbReference>
<comment type="subcellular location">
    <subcellularLocation>
        <location evidence="1 12">Cytoplasm</location>
    </subcellularLocation>
</comment>
<evidence type="ECO:0000313" key="17">
    <source>
        <dbReference type="Proteomes" id="UP000309819"/>
    </source>
</evidence>
<comment type="pathway">
    <text evidence="2 12">Aminoacyl-tRNA biosynthesis; selenocysteinyl-tRNA(Sec) biosynthesis; L-seryl-tRNA(Sec) from L-serine and tRNA(Sec): step 1/1.</text>
</comment>
<feature type="domain" description="Aminoacyl-transfer RNA synthetases class-II family profile" evidence="15">
    <location>
        <begin position="171"/>
        <end position="412"/>
    </location>
</feature>
<dbReference type="SUPFAM" id="SSF55681">
    <property type="entry name" value="Class II aaRS and biotin synthetases"/>
    <property type="match status" value="1"/>
</dbReference>
<dbReference type="EMBL" id="VAUO01000010">
    <property type="protein sequence ID" value="TLP56125.1"/>
    <property type="molecule type" value="Genomic_DNA"/>
</dbReference>
<dbReference type="GO" id="GO:0016260">
    <property type="term" value="P:selenocysteine biosynthetic process"/>
    <property type="evidence" value="ECO:0007669"/>
    <property type="project" value="UniProtKB-UniRule"/>
</dbReference>
<evidence type="ECO:0000256" key="11">
    <source>
        <dbReference type="ARBA" id="ARBA00048823"/>
    </source>
</evidence>
<dbReference type="SUPFAM" id="SSF46589">
    <property type="entry name" value="tRNA-binding arm"/>
    <property type="match status" value="1"/>
</dbReference>
<dbReference type="GO" id="GO:0005737">
    <property type="term" value="C:cytoplasm"/>
    <property type="evidence" value="ECO:0007669"/>
    <property type="project" value="UniProtKB-SubCell"/>
</dbReference>
<dbReference type="Pfam" id="PF02403">
    <property type="entry name" value="Seryl_tRNA_N"/>
    <property type="match status" value="1"/>
</dbReference>
<feature type="binding site" evidence="12 14">
    <location>
        <begin position="351"/>
        <end position="354"/>
    </location>
    <ligand>
        <name>ATP</name>
        <dbReference type="ChEBI" id="CHEBI:30616"/>
    </ligand>
</feature>
<dbReference type="EC" id="6.1.1.11" evidence="12"/>
<comment type="caution">
    <text evidence="16">The sequence shown here is derived from an EMBL/GenBank/DDBJ whole genome shotgun (WGS) entry which is preliminary data.</text>
</comment>
<dbReference type="GO" id="GO:0004828">
    <property type="term" value="F:serine-tRNA ligase activity"/>
    <property type="evidence" value="ECO:0007669"/>
    <property type="project" value="UniProtKB-UniRule"/>
</dbReference>
<evidence type="ECO:0000256" key="3">
    <source>
        <dbReference type="ARBA" id="ARBA00010728"/>
    </source>
</evidence>
<dbReference type="RefSeq" id="WP_138221067.1">
    <property type="nucleotide sequence ID" value="NZ_VAUO01000010.1"/>
</dbReference>
<dbReference type="InterPro" id="IPR006195">
    <property type="entry name" value="aa-tRNA-synth_II"/>
</dbReference>
<dbReference type="Gene3D" id="1.10.287.40">
    <property type="entry name" value="Serine-tRNA synthetase, tRNA binding domain"/>
    <property type="match status" value="1"/>
</dbReference>
<dbReference type="InterPro" id="IPR045864">
    <property type="entry name" value="aa-tRNA-synth_II/BPL/LPL"/>
</dbReference>
<dbReference type="PANTHER" id="PTHR43697:SF1">
    <property type="entry name" value="SERINE--TRNA LIGASE"/>
    <property type="match status" value="1"/>
</dbReference>
<keyword evidence="4 12" id="KW-0963">Cytoplasm</keyword>
<dbReference type="InterPro" id="IPR002317">
    <property type="entry name" value="Ser-tRNA-ligase_type_1"/>
</dbReference>
<dbReference type="InterPro" id="IPR002314">
    <property type="entry name" value="aa-tRNA-synt_IIb"/>
</dbReference>
<protein>
    <recommendedName>
        <fullName evidence="12">Serine--tRNA ligase</fullName>
        <ecNumber evidence="12">6.1.1.11</ecNumber>
    </recommendedName>
    <alternativeName>
        <fullName evidence="12">Seryl-tRNA synthetase</fullName>
        <shortName evidence="12">SerRS</shortName>
    </alternativeName>
    <alternativeName>
        <fullName evidence="12">Seryl-tRNA(Ser/Sec) synthetase</fullName>
    </alternativeName>
</protein>
<comment type="caution">
    <text evidence="12">Lacks conserved residue(s) required for the propagation of feature annotation.</text>
</comment>
<dbReference type="GO" id="GO:0006434">
    <property type="term" value="P:seryl-tRNA aminoacylation"/>
    <property type="evidence" value="ECO:0007669"/>
    <property type="project" value="UniProtKB-UniRule"/>
</dbReference>
<dbReference type="InterPro" id="IPR033729">
    <property type="entry name" value="SerRS_core"/>
</dbReference>
<evidence type="ECO:0000256" key="13">
    <source>
        <dbReference type="PIRSR" id="PIRSR001529-1"/>
    </source>
</evidence>
<evidence type="ECO:0000256" key="4">
    <source>
        <dbReference type="ARBA" id="ARBA00022490"/>
    </source>
</evidence>
<keyword evidence="9 12" id="KW-0030">Aminoacyl-tRNA synthetase</keyword>
<feature type="binding site" evidence="13">
    <location>
        <position position="264"/>
    </location>
    <ligand>
        <name>L-serine</name>
        <dbReference type="ChEBI" id="CHEBI:33384"/>
    </ligand>
</feature>
<feature type="binding site" evidence="12">
    <location>
        <begin position="233"/>
        <end position="235"/>
    </location>
    <ligand>
        <name>L-serine</name>
        <dbReference type="ChEBI" id="CHEBI:33384"/>
    </ligand>
</feature>
<keyword evidence="8 12" id="KW-0648">Protein biosynthesis</keyword>
<feature type="binding site" evidence="12 13">
    <location>
        <position position="287"/>
    </location>
    <ligand>
        <name>L-serine</name>
        <dbReference type="ChEBI" id="CHEBI:33384"/>
    </ligand>
</feature>
<dbReference type="GO" id="GO:0005524">
    <property type="term" value="F:ATP binding"/>
    <property type="evidence" value="ECO:0007669"/>
    <property type="project" value="UniProtKB-UniRule"/>
</dbReference>
<name>A0A5R8YSP8_9PSED</name>
<dbReference type="PANTHER" id="PTHR43697">
    <property type="entry name" value="SERYL-TRNA SYNTHETASE"/>
    <property type="match status" value="1"/>
</dbReference>
<dbReference type="CDD" id="cd00770">
    <property type="entry name" value="SerRS_core"/>
    <property type="match status" value="1"/>
</dbReference>
<evidence type="ECO:0000256" key="9">
    <source>
        <dbReference type="ARBA" id="ARBA00023146"/>
    </source>
</evidence>
<evidence type="ECO:0000256" key="2">
    <source>
        <dbReference type="ARBA" id="ARBA00005045"/>
    </source>
</evidence>
<dbReference type="InterPro" id="IPR042103">
    <property type="entry name" value="SerRS_1_N_sf"/>
</dbReference>
<keyword evidence="7 12" id="KW-0067">ATP-binding</keyword>
<keyword evidence="17" id="KW-1185">Reference proteome</keyword>
<keyword evidence="5 12" id="KW-0436">Ligase</keyword>
<comment type="function">
    <text evidence="12">Catalyzes the attachment of serine to tRNA(Ser). Is also able to aminoacylate tRNA(Sec) with serine, to form the misacylated tRNA L-seryl-tRNA(Sec), which will be further converted into selenocysteinyl-tRNA(Sec).</text>
</comment>
<evidence type="ECO:0000256" key="14">
    <source>
        <dbReference type="PIRSR" id="PIRSR001529-2"/>
    </source>
</evidence>
<dbReference type="AlphaFoldDB" id="A0A5R8YSP8"/>
<comment type="catalytic activity">
    <reaction evidence="11 12">
        <text>tRNA(Ser) + L-serine + ATP = L-seryl-tRNA(Ser) + AMP + diphosphate + H(+)</text>
        <dbReference type="Rhea" id="RHEA:12292"/>
        <dbReference type="Rhea" id="RHEA-COMP:9669"/>
        <dbReference type="Rhea" id="RHEA-COMP:9703"/>
        <dbReference type="ChEBI" id="CHEBI:15378"/>
        <dbReference type="ChEBI" id="CHEBI:30616"/>
        <dbReference type="ChEBI" id="CHEBI:33019"/>
        <dbReference type="ChEBI" id="CHEBI:33384"/>
        <dbReference type="ChEBI" id="CHEBI:78442"/>
        <dbReference type="ChEBI" id="CHEBI:78533"/>
        <dbReference type="ChEBI" id="CHEBI:456215"/>
        <dbReference type="EC" id="6.1.1.11"/>
    </reaction>
</comment>
<evidence type="ECO:0000256" key="1">
    <source>
        <dbReference type="ARBA" id="ARBA00004496"/>
    </source>
</evidence>
<feature type="binding site" evidence="13">
    <location>
        <position position="385"/>
    </location>
    <ligand>
        <name>L-serine</name>
        <dbReference type="ChEBI" id="CHEBI:33384"/>
    </ligand>
</feature>
<accession>A0A5R8YSP8</accession>